<accession>A0A2T3FYG0</accession>
<evidence type="ECO:0000313" key="9">
    <source>
        <dbReference type="Proteomes" id="UP000240974"/>
    </source>
</evidence>
<evidence type="ECO:0000256" key="5">
    <source>
        <dbReference type="SAM" id="SignalP"/>
    </source>
</evidence>
<dbReference type="PANTHER" id="PTHR36108:SF13">
    <property type="entry name" value="COLOSSIN-B-RELATED"/>
    <property type="match status" value="1"/>
</dbReference>
<feature type="domain" description="SpaA-like prealbumin fold" evidence="6">
    <location>
        <begin position="519"/>
        <end position="574"/>
    </location>
</feature>
<evidence type="ECO:0000313" key="8">
    <source>
        <dbReference type="EMBL" id="PST40325.1"/>
    </source>
</evidence>
<dbReference type="AlphaFoldDB" id="A0A2T3FYG0"/>
<protein>
    <submittedName>
        <fullName evidence="8">Uncharacterized protein</fullName>
    </submittedName>
</protein>
<comment type="caution">
    <text evidence="8">The sequence shown here is derived from an EMBL/GenBank/DDBJ whole genome shotgun (WGS) entry which is preliminary data.</text>
</comment>
<keyword evidence="2" id="KW-0964">Secreted</keyword>
<dbReference type="Gene3D" id="2.60.40.10">
    <property type="entry name" value="Immunoglobulins"/>
    <property type="match status" value="6"/>
</dbReference>
<organism evidence="8 9">
    <name type="scientific">Faecalibacillus intestinalis</name>
    <dbReference type="NCBI Taxonomy" id="1982626"/>
    <lineage>
        <taxon>Bacteria</taxon>
        <taxon>Bacillati</taxon>
        <taxon>Bacillota</taxon>
        <taxon>Erysipelotrichia</taxon>
        <taxon>Erysipelotrichales</taxon>
        <taxon>Coprobacillaceae</taxon>
        <taxon>Faecalibacillus</taxon>
    </lineage>
</organism>
<keyword evidence="9" id="KW-1185">Reference proteome</keyword>
<feature type="domain" description="Thioester" evidence="7">
    <location>
        <begin position="42"/>
        <end position="175"/>
    </location>
</feature>
<feature type="domain" description="SpaA-like prealbumin fold" evidence="6">
    <location>
        <begin position="672"/>
        <end position="754"/>
    </location>
</feature>
<evidence type="ECO:0000256" key="1">
    <source>
        <dbReference type="ARBA" id="ARBA00007257"/>
    </source>
</evidence>
<keyword evidence="4" id="KW-0812">Transmembrane</keyword>
<gene>
    <name evidence="8" type="ORF">C7U54_09240</name>
</gene>
<evidence type="ECO:0000259" key="7">
    <source>
        <dbReference type="Pfam" id="PF20610"/>
    </source>
</evidence>
<dbReference type="PANTHER" id="PTHR36108">
    <property type="entry name" value="COLOSSIN-B-RELATED"/>
    <property type="match status" value="1"/>
</dbReference>
<feature type="signal peptide" evidence="5">
    <location>
        <begin position="1"/>
        <end position="30"/>
    </location>
</feature>
<evidence type="ECO:0000259" key="6">
    <source>
        <dbReference type="Pfam" id="PF17802"/>
    </source>
</evidence>
<keyword evidence="4" id="KW-1133">Transmembrane helix</keyword>
<feature type="domain" description="SpaA-like prealbumin fold" evidence="6">
    <location>
        <begin position="586"/>
        <end position="670"/>
    </location>
</feature>
<feature type="transmembrane region" description="Helical" evidence="4">
    <location>
        <begin position="1002"/>
        <end position="1020"/>
    </location>
</feature>
<sequence length="1030" mass="115842">MKQKKIFDKVMKIFAVMVFILSMCFSQKYANNVEAWDNSTPHEFTRIKQIDYPWWWSSKISSAKKWSTYMCKYDNKYAYCLEASKKSPSAGKYPAQVIENNEAVRKILYYGFGGPGYDQAIKEMYTVELNSCVPDDFGEKHGNFDDGAYLFTHIWLSYAYGGDLMGLNLKDFNAKWPNADGNSGYGDNILWGYNWLMNQPDIGYAYFSPSQDGGVTASFKAEFDKVNKLQKTNTVKLEGTSHSTIQVPLQNNVTLYNVTKGTMQTGGTVTVNGGESFYLTAPCKNSPENYKSGNIAGKGCEMFTALAIKDGAEGTQTEGSWNLDPDGNKLKYEVEWLDFGALRLSKVDNTSEFQKNSKFRLISTSYTGYDETFEVTKDENGDYELFIDYLPVGTYSLTEIECEDHFAPVVAKWQVTIVKDKTTKKIVVNTLRPTGTLKLQKKLEDACQGAVDLADKDIKKTKYKVVAMNDIVDTVSLKKLYSKGEIITLGSGKCIVDTNDGQMITYSNGVQVSKGVMNEEGIISVDENGQLEMTGIPLGKYQVVEVSCPQGYVLDSTPYDFEITQKDHTTTIYTNSHEQTNQITKTTFTKTDVTGDQEVSGAKMSITDLEGKVIDEWISSNKAHEIDGLESGKTYYLNEDTSPAGYVKATKIEFKVNEDGKIQKVNMKDKVVTISKVTLGGEEIQGALLQVIDEEGNTVDQWYSDGNEHPVSGLEEGKTYTLHEDLAPLGFNLVNDISFTVSYEKENQKIEMIDTFVKVYKQKEDGNLLKGAQLTVVSTKTKNRIDQWITGQHIFDINDVMKKKLLKGDMCQGKNEEGIEYKVVPQLKSNDYFLMLKDGEDVTYYCIDIQGDETAHLIQGLNSGEKYILRETLTPCGYATAKEQIFEIREKNIVLKVVDEDIKVDISKKDITNKKELSGAHLQVKNEDGEVLDSWISTDQEHRICHLKVGKKYILEETMAPYGYEKSEKVEFVIKDTGEIQKVIMYDQPIIQAIKTGDSSKLNYFIMLGALSGICIFLCRKRDVKSPKSK</sequence>
<dbReference type="EMBL" id="PYLQ01000012">
    <property type="protein sequence ID" value="PST40325.1"/>
    <property type="molecule type" value="Genomic_DNA"/>
</dbReference>
<dbReference type="InterPro" id="IPR041033">
    <property type="entry name" value="SpaA_PFL_dom_1"/>
</dbReference>
<evidence type="ECO:0000256" key="2">
    <source>
        <dbReference type="ARBA" id="ARBA00022525"/>
    </source>
</evidence>
<name>A0A2T3FYG0_9FIRM</name>
<dbReference type="Pfam" id="PF20610">
    <property type="entry name" value="TED_2"/>
    <property type="match status" value="1"/>
</dbReference>
<evidence type="ECO:0000256" key="4">
    <source>
        <dbReference type="SAM" id="Phobius"/>
    </source>
</evidence>
<keyword evidence="3 5" id="KW-0732">Signal</keyword>
<dbReference type="Proteomes" id="UP000240974">
    <property type="component" value="Unassembled WGS sequence"/>
</dbReference>
<feature type="chain" id="PRO_5038796170" evidence="5">
    <location>
        <begin position="31"/>
        <end position="1030"/>
    </location>
</feature>
<feature type="domain" description="SpaA-like prealbumin fold" evidence="6">
    <location>
        <begin position="903"/>
        <end position="987"/>
    </location>
</feature>
<dbReference type="InterPro" id="IPR046751">
    <property type="entry name" value="TED_2"/>
</dbReference>
<dbReference type="Pfam" id="PF17802">
    <property type="entry name" value="SpaA"/>
    <property type="match status" value="5"/>
</dbReference>
<proteinExistence type="inferred from homology"/>
<evidence type="ECO:0000256" key="3">
    <source>
        <dbReference type="ARBA" id="ARBA00022729"/>
    </source>
</evidence>
<feature type="domain" description="SpaA-like prealbumin fold" evidence="6">
    <location>
        <begin position="341"/>
        <end position="428"/>
    </location>
</feature>
<keyword evidence="4" id="KW-0472">Membrane</keyword>
<comment type="similarity">
    <text evidence="1">Belongs to the serine-aspartate repeat-containing protein (SDr) family.</text>
</comment>
<reference evidence="8 9" key="1">
    <citation type="journal article" date="2019" name="Int. J. Syst. Evol. Microbiol.">
        <title>Faecalibacillus intestinalis gen. nov., sp. nov. and Faecalibacillus faecis sp. nov., isolated from human faeces.</title>
        <authorList>
            <person name="Seo B."/>
            <person name="Jeon K."/>
            <person name="Baek I."/>
            <person name="Lee Y.M."/>
            <person name="Baek K."/>
            <person name="Ko G."/>
        </authorList>
    </citation>
    <scope>NUCLEOTIDE SEQUENCE [LARGE SCALE GENOMIC DNA]</scope>
    <source>
        <strain evidence="8 9">SNUG30099</strain>
    </source>
</reference>
<dbReference type="InterPro" id="IPR013783">
    <property type="entry name" value="Ig-like_fold"/>
</dbReference>
<dbReference type="RefSeq" id="WP_107030098.1">
    <property type="nucleotide sequence ID" value="NZ_PYLQ01000012.1"/>
</dbReference>